<evidence type="ECO:0000256" key="5">
    <source>
        <dbReference type="ARBA" id="ARBA00022737"/>
    </source>
</evidence>
<dbReference type="PROSITE" id="PS51379">
    <property type="entry name" value="4FE4S_FER_2"/>
    <property type="match status" value="2"/>
</dbReference>
<evidence type="ECO:0000256" key="10">
    <source>
        <dbReference type="ARBA" id="ARBA00023075"/>
    </source>
</evidence>
<accession>A0A5J5IM35</accession>
<name>A0A5J5IM35_9BACT</name>
<keyword evidence="10" id="KW-0830">Ubiquinone</keyword>
<evidence type="ECO:0000259" key="12">
    <source>
        <dbReference type="PROSITE" id="PS51379"/>
    </source>
</evidence>
<feature type="domain" description="4Fe-4S ferredoxin-type" evidence="12">
    <location>
        <begin position="80"/>
        <end position="110"/>
    </location>
</feature>
<dbReference type="GO" id="GO:0016020">
    <property type="term" value="C:membrane"/>
    <property type="evidence" value="ECO:0007669"/>
    <property type="project" value="InterPro"/>
</dbReference>
<keyword evidence="4" id="KW-0479">Metal-binding</keyword>
<dbReference type="GO" id="GO:0016651">
    <property type="term" value="F:oxidoreductase activity, acting on NAD(P)H"/>
    <property type="evidence" value="ECO:0007669"/>
    <property type="project" value="InterPro"/>
</dbReference>
<reference evidence="13 14" key="1">
    <citation type="submission" date="2019-09" db="EMBL/GenBank/DDBJ databases">
        <title>Draft genome sequence of Ginsengibacter sp. BR5-29.</title>
        <authorList>
            <person name="Im W.-T."/>
        </authorList>
    </citation>
    <scope>NUCLEOTIDE SEQUENCE [LARGE SCALE GENOMIC DNA]</scope>
    <source>
        <strain evidence="13 14">BR5-29</strain>
    </source>
</reference>
<evidence type="ECO:0000256" key="3">
    <source>
        <dbReference type="ARBA" id="ARBA00022719"/>
    </source>
</evidence>
<keyword evidence="3" id="KW-0874">Quinone</keyword>
<proteinExistence type="predicted"/>
<keyword evidence="11" id="KW-0472">Membrane</keyword>
<dbReference type="SUPFAM" id="SSF54862">
    <property type="entry name" value="4Fe-4S ferredoxins"/>
    <property type="match status" value="1"/>
</dbReference>
<protein>
    <submittedName>
        <fullName evidence="13">4Fe-4S dicluster domain-containing protein</fullName>
    </submittedName>
</protein>
<keyword evidence="7" id="KW-0408">Iron</keyword>
<keyword evidence="5" id="KW-0677">Repeat</keyword>
<keyword evidence="1" id="KW-1003">Cell membrane</keyword>
<dbReference type="EMBL" id="VYQF01000001">
    <property type="protein sequence ID" value="KAA9040924.1"/>
    <property type="molecule type" value="Genomic_DNA"/>
</dbReference>
<dbReference type="InterPro" id="IPR017900">
    <property type="entry name" value="4Fe4S_Fe_S_CS"/>
</dbReference>
<sequence length="165" mass="18937">MPFMYIKMIKYFTMKTFFKAILNLFKKPVTIKYPFEQTFIPDDYRGMIGFNENLCIWCRRCEMACPPGAIVFSQAMDGKQTYHFNRAVCIYCSECVRACPKEGAIFQTNVPAKCALKEENINNGWNILYGEALMSRAAYAAEKKRLAAEKAAAIKTEMEKKEAKS</sequence>
<dbReference type="AlphaFoldDB" id="A0A5J5IM35"/>
<dbReference type="Proteomes" id="UP000326903">
    <property type="component" value="Unassembled WGS sequence"/>
</dbReference>
<evidence type="ECO:0000256" key="1">
    <source>
        <dbReference type="ARBA" id="ARBA00022475"/>
    </source>
</evidence>
<dbReference type="GO" id="GO:0051539">
    <property type="term" value="F:4 iron, 4 sulfur cluster binding"/>
    <property type="evidence" value="ECO:0007669"/>
    <property type="project" value="UniProtKB-KW"/>
</dbReference>
<keyword evidence="2" id="KW-0004">4Fe-4S</keyword>
<evidence type="ECO:0000313" key="13">
    <source>
        <dbReference type="EMBL" id="KAA9040924.1"/>
    </source>
</evidence>
<evidence type="ECO:0000256" key="9">
    <source>
        <dbReference type="ARBA" id="ARBA00023027"/>
    </source>
</evidence>
<dbReference type="GO" id="GO:0048038">
    <property type="term" value="F:quinone binding"/>
    <property type="evidence" value="ECO:0007669"/>
    <property type="project" value="UniProtKB-KW"/>
</dbReference>
<dbReference type="Pfam" id="PF12838">
    <property type="entry name" value="Fer4_7"/>
    <property type="match status" value="1"/>
</dbReference>
<evidence type="ECO:0000256" key="8">
    <source>
        <dbReference type="ARBA" id="ARBA00023014"/>
    </source>
</evidence>
<dbReference type="GO" id="GO:0046872">
    <property type="term" value="F:metal ion binding"/>
    <property type="evidence" value="ECO:0007669"/>
    <property type="project" value="UniProtKB-KW"/>
</dbReference>
<keyword evidence="8" id="KW-0411">Iron-sulfur</keyword>
<evidence type="ECO:0000256" key="11">
    <source>
        <dbReference type="ARBA" id="ARBA00023136"/>
    </source>
</evidence>
<keyword evidence="6" id="KW-1278">Translocase</keyword>
<keyword evidence="9" id="KW-0520">NAD</keyword>
<dbReference type="PANTHER" id="PTHR10849">
    <property type="entry name" value="NADH DEHYDROGENASE UBIQUINONE IRON-SULFUR PROTEIN 8, MITOCHONDRIAL"/>
    <property type="match status" value="1"/>
</dbReference>
<evidence type="ECO:0000256" key="2">
    <source>
        <dbReference type="ARBA" id="ARBA00022485"/>
    </source>
</evidence>
<evidence type="ECO:0000256" key="6">
    <source>
        <dbReference type="ARBA" id="ARBA00022967"/>
    </source>
</evidence>
<dbReference type="PANTHER" id="PTHR10849:SF24">
    <property type="entry name" value="NADH-QUINONE OXIDOREDUCTASE SUBUNIT I 2"/>
    <property type="match status" value="1"/>
</dbReference>
<dbReference type="Gene3D" id="3.30.70.3270">
    <property type="match status" value="1"/>
</dbReference>
<feature type="domain" description="4Fe-4S ferredoxin-type" evidence="12">
    <location>
        <begin position="46"/>
        <end position="75"/>
    </location>
</feature>
<gene>
    <name evidence="13" type="ORF">FW778_02480</name>
</gene>
<comment type="caution">
    <text evidence="13">The sequence shown here is derived from an EMBL/GenBank/DDBJ whole genome shotgun (WGS) entry which is preliminary data.</text>
</comment>
<evidence type="ECO:0000313" key="14">
    <source>
        <dbReference type="Proteomes" id="UP000326903"/>
    </source>
</evidence>
<keyword evidence="14" id="KW-1185">Reference proteome</keyword>
<dbReference type="InterPro" id="IPR017896">
    <property type="entry name" value="4Fe4S_Fe-S-bd"/>
</dbReference>
<evidence type="ECO:0000256" key="4">
    <source>
        <dbReference type="ARBA" id="ARBA00022723"/>
    </source>
</evidence>
<organism evidence="13 14">
    <name type="scientific">Ginsengibacter hankyongi</name>
    <dbReference type="NCBI Taxonomy" id="2607284"/>
    <lineage>
        <taxon>Bacteria</taxon>
        <taxon>Pseudomonadati</taxon>
        <taxon>Bacteroidota</taxon>
        <taxon>Chitinophagia</taxon>
        <taxon>Chitinophagales</taxon>
        <taxon>Chitinophagaceae</taxon>
        <taxon>Ginsengibacter</taxon>
    </lineage>
</organism>
<dbReference type="InterPro" id="IPR010226">
    <property type="entry name" value="NADH_quinone_OxRdtase_chainI"/>
</dbReference>
<evidence type="ECO:0000256" key="7">
    <source>
        <dbReference type="ARBA" id="ARBA00023004"/>
    </source>
</evidence>
<dbReference type="PROSITE" id="PS00198">
    <property type="entry name" value="4FE4S_FER_1"/>
    <property type="match status" value="2"/>
</dbReference>